<feature type="transmembrane region" description="Helical" evidence="1">
    <location>
        <begin position="52"/>
        <end position="71"/>
    </location>
</feature>
<keyword evidence="1" id="KW-0812">Transmembrane</keyword>
<dbReference type="EMBL" id="FNEJ01000032">
    <property type="protein sequence ID" value="SDJ44541.1"/>
    <property type="molecule type" value="Genomic_DNA"/>
</dbReference>
<dbReference type="Proteomes" id="UP000199093">
    <property type="component" value="Unassembled WGS sequence"/>
</dbReference>
<dbReference type="InterPro" id="IPR013879">
    <property type="entry name" value="DUF1761"/>
</dbReference>
<reference evidence="2 3" key="1">
    <citation type="submission" date="2016-10" db="EMBL/GenBank/DDBJ databases">
        <authorList>
            <person name="de Groot N.N."/>
        </authorList>
    </citation>
    <scope>NUCLEOTIDE SEQUENCE [LARGE SCALE GENOMIC DNA]</scope>
    <source>
        <strain evidence="2 3">DSM 26424</strain>
    </source>
</reference>
<sequence length="110" mass="11437">MLTLSDISWTGIIAAALASFLLGGLWFTLLFGRAYARALGRAPDPKARPAPLMIVGSALWGLITAFATAVLMARLGTDTPPEALGLGLFLGCGYLAANTGLNPNIPRPLL</sequence>
<feature type="transmembrane region" description="Helical" evidence="1">
    <location>
        <begin position="83"/>
        <end position="101"/>
    </location>
</feature>
<accession>A0A1G8TSM9</accession>
<organism evidence="2 3">
    <name type="scientific">Salipiger marinus</name>
    <dbReference type="NCBI Taxonomy" id="555512"/>
    <lineage>
        <taxon>Bacteria</taxon>
        <taxon>Pseudomonadati</taxon>
        <taxon>Pseudomonadota</taxon>
        <taxon>Alphaproteobacteria</taxon>
        <taxon>Rhodobacterales</taxon>
        <taxon>Roseobacteraceae</taxon>
        <taxon>Salipiger</taxon>
    </lineage>
</organism>
<evidence type="ECO:0008006" key="4">
    <source>
        <dbReference type="Google" id="ProtNLM"/>
    </source>
</evidence>
<dbReference type="STRING" id="555512.SAMN04487993_103215"/>
<dbReference type="Pfam" id="PF08570">
    <property type="entry name" value="DUF1761"/>
    <property type="match status" value="1"/>
</dbReference>
<evidence type="ECO:0000256" key="1">
    <source>
        <dbReference type="SAM" id="Phobius"/>
    </source>
</evidence>
<feature type="transmembrane region" description="Helical" evidence="1">
    <location>
        <begin position="12"/>
        <end position="31"/>
    </location>
</feature>
<keyword evidence="3" id="KW-1185">Reference proteome</keyword>
<dbReference type="AlphaFoldDB" id="A0A1G8TSM9"/>
<dbReference type="RefSeq" id="WP_165616924.1">
    <property type="nucleotide sequence ID" value="NZ_FNEJ01000032.1"/>
</dbReference>
<keyword evidence="1" id="KW-0472">Membrane</keyword>
<keyword evidence="1" id="KW-1133">Transmembrane helix</keyword>
<evidence type="ECO:0000313" key="3">
    <source>
        <dbReference type="Proteomes" id="UP000199093"/>
    </source>
</evidence>
<proteinExistence type="predicted"/>
<evidence type="ECO:0000313" key="2">
    <source>
        <dbReference type="EMBL" id="SDJ44541.1"/>
    </source>
</evidence>
<name>A0A1G8TSM9_9RHOB</name>
<protein>
    <recommendedName>
        <fullName evidence="4">DUF1761 domain-containing protein</fullName>
    </recommendedName>
</protein>
<gene>
    <name evidence="2" type="ORF">SAMN04487993_103215</name>
</gene>